<dbReference type="InterPro" id="IPR052896">
    <property type="entry name" value="GGT-like_enzyme"/>
</dbReference>
<evidence type="ECO:0000313" key="1">
    <source>
        <dbReference type="EMBL" id="MBB5405771.1"/>
    </source>
</evidence>
<dbReference type="EMBL" id="JACHDE010000042">
    <property type="protein sequence ID" value="MBB5405771.1"/>
    <property type="molecule type" value="Genomic_DNA"/>
</dbReference>
<reference evidence="2 4" key="1">
    <citation type="submission" date="2019-08" db="EMBL/GenBank/DDBJ databases">
        <title>Paraburkholderia simonii sp. nov. and P. youngii sp. nov. Brazilian and Mexican Mimosa-associated rhizobia.</title>
        <authorList>
            <person name="Mavima L."/>
            <person name="Beukes C.W."/>
            <person name="Palmer M."/>
            <person name="De Meyer S.E."/>
            <person name="James E.K."/>
            <person name="Maluk M."/>
            <person name="Avontuur J.R."/>
            <person name="Chan W.Y."/>
            <person name="Venter S.N."/>
            <person name="Steenkamp E.T."/>
        </authorList>
    </citation>
    <scope>NUCLEOTIDE SEQUENCE [LARGE SCALE GENOMIC DNA]</scope>
    <source>
        <strain evidence="2 4">JPY454</strain>
    </source>
</reference>
<dbReference type="RefSeq" id="WP_176124934.1">
    <property type="nucleotide sequence ID" value="NZ_JACHDE010000042.1"/>
</dbReference>
<dbReference type="PRINTS" id="PR01210">
    <property type="entry name" value="GGTRANSPTASE"/>
</dbReference>
<dbReference type="InterPro" id="IPR029055">
    <property type="entry name" value="Ntn_hydrolases_N"/>
</dbReference>
<organism evidence="1 3">
    <name type="scientific">Paraburkholderia youngii</name>
    <dbReference type="NCBI Taxonomy" id="2782701"/>
    <lineage>
        <taxon>Bacteria</taxon>
        <taxon>Pseudomonadati</taxon>
        <taxon>Pseudomonadota</taxon>
        <taxon>Betaproteobacteria</taxon>
        <taxon>Burkholderiales</taxon>
        <taxon>Burkholderiaceae</taxon>
        <taxon>Paraburkholderia</taxon>
    </lineage>
</organism>
<keyword evidence="1" id="KW-0012">Acyltransferase</keyword>
<keyword evidence="1" id="KW-0808">Transferase</keyword>
<dbReference type="PANTHER" id="PTHR43881:SF1">
    <property type="entry name" value="GAMMA-GLUTAMYLTRANSPEPTIDASE (AFU_ORTHOLOGUE AFUA_4G13580)"/>
    <property type="match status" value="1"/>
</dbReference>
<gene>
    <name evidence="2" type="ORF">FSB64_36705</name>
    <name evidence="1" type="ORF">HDG41_007867</name>
</gene>
<name>A0A7W8LEY9_9BURK</name>
<reference evidence="1 3" key="2">
    <citation type="submission" date="2020-08" db="EMBL/GenBank/DDBJ databases">
        <title>Genomic Encyclopedia of Type Strains, Phase IV (KMG-V): Genome sequencing to study the core and pangenomes of soil and plant-associated prokaryotes.</title>
        <authorList>
            <person name="Whitman W."/>
        </authorList>
    </citation>
    <scope>NUCLEOTIDE SEQUENCE [LARGE SCALE GENOMIC DNA]</scope>
    <source>
        <strain evidence="1 3">JPY162</strain>
    </source>
</reference>
<dbReference type="Pfam" id="PF01019">
    <property type="entry name" value="G_glu_transpept"/>
    <property type="match status" value="1"/>
</dbReference>
<dbReference type="Gene3D" id="1.10.246.130">
    <property type="match status" value="1"/>
</dbReference>
<dbReference type="PANTHER" id="PTHR43881">
    <property type="entry name" value="GAMMA-GLUTAMYLTRANSPEPTIDASE (AFU_ORTHOLOGUE AFUA_4G13580)"/>
    <property type="match status" value="1"/>
</dbReference>
<dbReference type="GO" id="GO:0036374">
    <property type="term" value="F:glutathione hydrolase activity"/>
    <property type="evidence" value="ECO:0007669"/>
    <property type="project" value="UniProtKB-EC"/>
</dbReference>
<dbReference type="InterPro" id="IPR043138">
    <property type="entry name" value="GGT_lsub"/>
</dbReference>
<sequence>MRDFELPGRSEALGTRGMAAASHPQATLAALDVLKAGGNAVDAAITAAAVLAVVEPTQTGIGGDCFVLLKRPEQSIIALDGAGWACAGASASEYRASGVAGINPLSAHAVTVPGSIRTWAQLARDHGTRPWPSLLHPAIEAATNGAPVTERLARDWARQTVKLSNDADTARVFLHSDGSAYQAGELHRQPALAEALSSIASDGPDVFYEGWIAEDIVTKLRTLGGYHRADDFADWRPRYVTPISTSYRGYELWECPPSGQGIIALGMAAMLERFDVSKFGPLSAERFHLQTEVARLAYAERDHYLSDSEDPDTIVQHMLAADRIDQRIARIRMNGRMADAAPMYGPAHRDTIYLTVVDKDGLAVSFINSIFDDFGSGLIAPRSGILLHNRACGFVTDPAHPNAIAGRKRPMHTIIPAMLTRDGEAVMSFGVTGAHFQPLGQIQVLTNIVDYGMGIQEALDHPRMFAHGDTLHLEHSVPQPVWSGLRALSHFPQPAPNPLGTGQAIWIDRARGLLRGGADPRRDGVALGY</sequence>
<proteinExistence type="predicted"/>
<dbReference type="AlphaFoldDB" id="A0A7W8LEY9"/>
<keyword evidence="1" id="KW-0378">Hydrolase</keyword>
<dbReference type="Proteomes" id="UP000592820">
    <property type="component" value="Unassembled WGS sequence"/>
</dbReference>
<protein>
    <submittedName>
        <fullName evidence="2">Gamma-glutamyltransferase family protein</fullName>
    </submittedName>
    <submittedName>
        <fullName evidence="1">Gamma-glutamyltranspeptidase/glutathione hydrolase</fullName>
        <ecNumber evidence="1">2.3.2.2</ecNumber>
        <ecNumber evidence="1">3.4.19.13</ecNumber>
    </submittedName>
</protein>
<dbReference type="GO" id="GO:0103068">
    <property type="term" value="F:leukotriene C4 gamma-glutamyl transferase activity"/>
    <property type="evidence" value="ECO:0007669"/>
    <property type="project" value="UniProtKB-EC"/>
</dbReference>
<evidence type="ECO:0000313" key="2">
    <source>
        <dbReference type="EMBL" id="NVI09154.1"/>
    </source>
</evidence>
<comment type="caution">
    <text evidence="1">The sequence shown here is derived from an EMBL/GenBank/DDBJ whole genome shotgun (WGS) entry which is preliminary data.</text>
</comment>
<evidence type="ECO:0000313" key="4">
    <source>
        <dbReference type="Proteomes" id="UP000821598"/>
    </source>
</evidence>
<keyword evidence="4" id="KW-1185">Reference proteome</keyword>
<dbReference type="EC" id="3.4.19.13" evidence="1"/>
<dbReference type="InterPro" id="IPR043137">
    <property type="entry name" value="GGT_ssub_C"/>
</dbReference>
<dbReference type="EMBL" id="VOMC01000066">
    <property type="protein sequence ID" value="NVI09154.1"/>
    <property type="molecule type" value="Genomic_DNA"/>
</dbReference>
<dbReference type="Gene3D" id="3.60.20.40">
    <property type="match status" value="1"/>
</dbReference>
<dbReference type="Proteomes" id="UP000821598">
    <property type="component" value="Unassembled WGS sequence"/>
</dbReference>
<accession>A0A7W8LEY9</accession>
<dbReference type="EC" id="2.3.2.2" evidence="1"/>
<dbReference type="SUPFAM" id="SSF56235">
    <property type="entry name" value="N-terminal nucleophile aminohydrolases (Ntn hydrolases)"/>
    <property type="match status" value="1"/>
</dbReference>
<evidence type="ECO:0000313" key="3">
    <source>
        <dbReference type="Proteomes" id="UP000592820"/>
    </source>
</evidence>